<dbReference type="FunFam" id="3.30.530.20:FF:000068">
    <property type="entry name" value="Pleckstrin homology (PH) and lipid-binding START domains-containing protein"/>
    <property type="match status" value="1"/>
</dbReference>
<keyword evidence="5" id="KW-1185">Reference proteome</keyword>
<dbReference type="AlphaFoldDB" id="A0A8T2XWQ5"/>
<dbReference type="InterPro" id="IPR001849">
    <property type="entry name" value="PH_domain"/>
</dbReference>
<accession>A0A8T2XWQ5</accession>
<feature type="region of interest" description="Disordered" evidence="1">
    <location>
        <begin position="378"/>
        <end position="409"/>
    </location>
</feature>
<dbReference type="InterPro" id="IPR023393">
    <property type="entry name" value="START-like_dom_sf"/>
</dbReference>
<dbReference type="SUPFAM" id="SSF55961">
    <property type="entry name" value="Bet v1-like"/>
    <property type="match status" value="1"/>
</dbReference>
<evidence type="ECO:0000313" key="5">
    <source>
        <dbReference type="Proteomes" id="UP000807159"/>
    </source>
</evidence>
<protein>
    <recommendedName>
        <fullName evidence="6">Protein ENHANCED DISEASE RESISTANCE 2-like</fullName>
    </recommendedName>
</protein>
<dbReference type="PROSITE" id="PS50003">
    <property type="entry name" value="PH_DOMAIN"/>
    <property type="match status" value="1"/>
</dbReference>
<organism evidence="4 5">
    <name type="scientific">Populus deltoides</name>
    <name type="common">Eastern poplar</name>
    <name type="synonym">Eastern cottonwood</name>
    <dbReference type="NCBI Taxonomy" id="3696"/>
    <lineage>
        <taxon>Eukaryota</taxon>
        <taxon>Viridiplantae</taxon>
        <taxon>Streptophyta</taxon>
        <taxon>Embryophyta</taxon>
        <taxon>Tracheophyta</taxon>
        <taxon>Spermatophyta</taxon>
        <taxon>Magnoliopsida</taxon>
        <taxon>eudicotyledons</taxon>
        <taxon>Gunneridae</taxon>
        <taxon>Pentapetalae</taxon>
        <taxon>rosids</taxon>
        <taxon>fabids</taxon>
        <taxon>Malpighiales</taxon>
        <taxon>Salicaceae</taxon>
        <taxon>Saliceae</taxon>
        <taxon>Populus</taxon>
    </lineage>
</organism>
<sequence>MGVVPPDLVSSGEQGLGRKEISKALCGVNKSNKMKHASPPEPLRSANIDSYIRITDNGRESINRKVFFIFTLYNTLKDNDQLKLGASSSEDAGKWIHSLQNAVVKECPDPEKEFMSFSKKNWPPSRFRSSKRAGSKRSVGYYPFLQNEAVTSDVIAPSTWKIFGCQNGLRLFKEAKDWDSRGRHWDDHPAIMAVGVVDGTPEAIFRTLMSLGASRSEWDFCFYRGSVVEHLDGHTDILHKKLYSNWLPWRMRRRDLLLRRYWRREEDGTYVILYHSVIHKKCPPQKGYVRACLKSGGYVITPVNQGRESLVKHMLAIDWKFWKVYLRPPSARSITIRMLERIAALRELFRAKSGNHPSDFSSSDSSVKTMLPQDGMEDIESEDKGQQKFEQNADLKENEAEKTNSGRRSLMSLNDASDEFFDFPDSNEDIDFDLLENGWYPEKIQEQPTSHICQHRLSSAAVFVKKLHDLAVQKKGCIDFLELPKDENVATSYGNTLQKDSTYSLPCSWATAEPSTFLIRGENYLKDNQKIKAKGSLMQMVGADWLRSDHREDDLGSRPESIIQKYAAQGRPEFFFVINIQVPGATQYTIALYYMLKTPLEETPLLHSFVHGDDAFRNSRFKLIPYISKGSWIVKQSVGKKACLVGQALEIHYFRGKNYLELDIDVGSSTVARGVVSLVLGYLNNLVIEMAFLVQGNNEEELPEILLGTCRLNNLDVSKSVPV</sequence>
<evidence type="ECO:0000259" key="2">
    <source>
        <dbReference type="PROSITE" id="PS50003"/>
    </source>
</evidence>
<evidence type="ECO:0000259" key="3">
    <source>
        <dbReference type="PROSITE" id="PS50848"/>
    </source>
</evidence>
<feature type="compositionally biased region" description="Basic and acidic residues" evidence="1">
    <location>
        <begin position="382"/>
        <end position="404"/>
    </location>
</feature>
<feature type="domain" description="PH" evidence="2">
    <location>
        <begin position="1"/>
        <end position="104"/>
    </location>
</feature>
<proteinExistence type="predicted"/>
<feature type="domain" description="START" evidence="3">
    <location>
        <begin position="160"/>
        <end position="334"/>
    </location>
</feature>
<dbReference type="Pfam" id="PF07059">
    <property type="entry name" value="EDR2_C"/>
    <property type="match status" value="1"/>
</dbReference>
<dbReference type="EMBL" id="JACEGQ020000010">
    <property type="protein sequence ID" value="KAH8497295.1"/>
    <property type="molecule type" value="Genomic_DNA"/>
</dbReference>
<dbReference type="PANTHER" id="PTHR12136:SF103">
    <property type="entry name" value="PROTEIN ENHANCED DISEASE RESISTANCE 2-LIKE"/>
    <property type="match status" value="1"/>
</dbReference>
<dbReference type="Gene3D" id="3.30.530.20">
    <property type="match status" value="1"/>
</dbReference>
<evidence type="ECO:0000313" key="4">
    <source>
        <dbReference type="EMBL" id="KAH8497295.1"/>
    </source>
</evidence>
<dbReference type="PROSITE" id="PS50848">
    <property type="entry name" value="START"/>
    <property type="match status" value="1"/>
</dbReference>
<gene>
    <name evidence="4" type="ORF">H0E87_019828</name>
</gene>
<dbReference type="Pfam" id="PF01852">
    <property type="entry name" value="START"/>
    <property type="match status" value="1"/>
</dbReference>
<evidence type="ECO:0008006" key="6">
    <source>
        <dbReference type="Google" id="ProtNLM"/>
    </source>
</evidence>
<comment type="caution">
    <text evidence="4">The sequence shown here is derived from an EMBL/GenBank/DDBJ whole genome shotgun (WGS) entry which is preliminary data.</text>
</comment>
<name>A0A8T2XWQ5_POPDE</name>
<evidence type="ECO:0000256" key="1">
    <source>
        <dbReference type="SAM" id="MobiDB-lite"/>
    </source>
</evidence>
<dbReference type="Proteomes" id="UP000807159">
    <property type="component" value="Chromosome 10"/>
</dbReference>
<reference evidence="4" key="1">
    <citation type="journal article" date="2021" name="J. Hered.">
        <title>Genome Assembly of Salicaceae Populus deltoides (Eastern Cottonwood) I-69 Based on Nanopore Sequencing and Hi-C Technologies.</title>
        <authorList>
            <person name="Bai S."/>
            <person name="Wu H."/>
            <person name="Zhang J."/>
            <person name="Pan Z."/>
            <person name="Zhao W."/>
            <person name="Li Z."/>
            <person name="Tong C."/>
        </authorList>
    </citation>
    <scope>NUCLEOTIDE SEQUENCE</scope>
    <source>
        <tissue evidence="4">Leaf</tissue>
    </source>
</reference>
<dbReference type="InterPro" id="IPR009769">
    <property type="entry name" value="EDR2_C"/>
</dbReference>
<dbReference type="InterPro" id="IPR045096">
    <property type="entry name" value="EDR2-like"/>
</dbReference>
<dbReference type="GO" id="GO:0008289">
    <property type="term" value="F:lipid binding"/>
    <property type="evidence" value="ECO:0007669"/>
    <property type="project" value="InterPro"/>
</dbReference>
<dbReference type="InterPro" id="IPR002913">
    <property type="entry name" value="START_lipid-bd_dom"/>
</dbReference>
<dbReference type="PANTHER" id="PTHR12136">
    <property type="entry name" value="ENHANCED DISEASE RESISTANCE-RELATED"/>
    <property type="match status" value="1"/>
</dbReference>
<dbReference type="CDD" id="cd00177">
    <property type="entry name" value="START"/>
    <property type="match status" value="1"/>
</dbReference>
<dbReference type="SMART" id="SM00234">
    <property type="entry name" value="START"/>
    <property type="match status" value="1"/>
</dbReference>